<name>A0A9N8K4F7_9PEZI</name>
<dbReference type="EMBL" id="CAIJEO010000010">
    <property type="protein sequence ID" value="CAD0099832.1"/>
    <property type="molecule type" value="Genomic_DNA"/>
</dbReference>
<proteinExistence type="predicted"/>
<evidence type="ECO:0000313" key="2">
    <source>
        <dbReference type="Proteomes" id="UP000714618"/>
    </source>
</evidence>
<organism evidence="1 2">
    <name type="scientific">Aureobasidium mustum</name>
    <dbReference type="NCBI Taxonomy" id="2773714"/>
    <lineage>
        <taxon>Eukaryota</taxon>
        <taxon>Fungi</taxon>
        <taxon>Dikarya</taxon>
        <taxon>Ascomycota</taxon>
        <taxon>Pezizomycotina</taxon>
        <taxon>Dothideomycetes</taxon>
        <taxon>Dothideomycetidae</taxon>
        <taxon>Dothideales</taxon>
        <taxon>Saccotheciaceae</taxon>
        <taxon>Aureobasidium</taxon>
    </lineage>
</organism>
<gene>
    <name evidence="1" type="ORF">AWRI4233_LOCUS8657</name>
</gene>
<evidence type="ECO:0000313" key="1">
    <source>
        <dbReference type="EMBL" id="CAD0099832.1"/>
    </source>
</evidence>
<dbReference type="OrthoDB" id="3819145at2759"/>
<protein>
    <submittedName>
        <fullName evidence="1">Uncharacterized protein</fullName>
    </submittedName>
</protein>
<dbReference type="AlphaFoldDB" id="A0A9N8K4F7"/>
<accession>A0A9N8K4F7</accession>
<comment type="caution">
    <text evidence="1">The sequence shown here is derived from an EMBL/GenBank/DDBJ whole genome shotgun (WGS) entry which is preliminary data.</text>
</comment>
<keyword evidence="2" id="KW-1185">Reference proteome</keyword>
<dbReference type="Proteomes" id="UP000714618">
    <property type="component" value="Unassembled WGS sequence"/>
</dbReference>
<reference evidence="1" key="1">
    <citation type="submission" date="2020-06" db="EMBL/GenBank/DDBJ databases">
        <authorList>
            <person name="Onetto C."/>
        </authorList>
    </citation>
    <scope>NUCLEOTIDE SEQUENCE</scope>
</reference>
<sequence>MRSQGDADEVAVYRALGAFRHVGKIHLTVYCPPPFPASFQSSDELENQHASDQVPDGETKAAMDHALINAAIDENLARSIYRTVSTSRAEFSYPLEHLSLRVGKTYKTTQFTWKLAYIGRSWTCVRNDRDDRLHECSICEYDIREKLDREYKEDENSFFKIDNSTILEAVCRVWPAARNMDWKRAWHSFPLADSR</sequence>